<protein>
    <submittedName>
        <fullName evidence="1">Uncharacterized protein</fullName>
    </submittedName>
</protein>
<sequence>MAKPTYWIGPRPSEGKRWTTTTTATVLTEHEEKEAVYRMYQRYVKQWNDIELNNDKCLSEHTHEICGAKVVGGGNRRFILHWYGGNQAHWILEVVFARGFREYYPGSSCGRNALRSTKDIRAIRLHWSEGGKEEFGRWHAAEQAANQDNGEWSEYKA</sequence>
<evidence type="ECO:0000313" key="2">
    <source>
        <dbReference type="Proteomes" id="UP000316665"/>
    </source>
</evidence>
<evidence type="ECO:0000313" key="1">
    <source>
        <dbReference type="EMBL" id="QDG70261.1"/>
    </source>
</evidence>
<reference evidence="1 2" key="1">
    <citation type="submission" date="2019-06" db="EMBL/GenBank/DDBJ databases">
        <title>Complete genome sequence of Janthinobacterium sp. SNU WT3 isolated from diseased rainbow trout.</title>
        <authorList>
            <person name="Oh W.T."/>
            <person name="Park S.C."/>
        </authorList>
    </citation>
    <scope>NUCLEOTIDE SEQUENCE [LARGE SCALE GENOMIC DNA]</scope>
    <source>
        <strain evidence="1 2">SNU WT3</strain>
    </source>
</reference>
<dbReference type="EMBL" id="CP041185">
    <property type="protein sequence ID" value="QDG70261.1"/>
    <property type="molecule type" value="Genomic_DNA"/>
</dbReference>
<dbReference type="Proteomes" id="UP000316665">
    <property type="component" value="Chromosome"/>
</dbReference>
<name>A0A4Y6RBC4_9BURK</name>
<organism evidence="1 2">
    <name type="scientific">Janthinobacterium tructae</name>
    <dbReference type="NCBI Taxonomy" id="2590869"/>
    <lineage>
        <taxon>Bacteria</taxon>
        <taxon>Pseudomonadati</taxon>
        <taxon>Pseudomonadota</taxon>
        <taxon>Betaproteobacteria</taxon>
        <taxon>Burkholderiales</taxon>
        <taxon>Oxalobacteraceae</taxon>
        <taxon>Janthinobacterium</taxon>
    </lineage>
</organism>
<dbReference type="KEGG" id="jas:FJQ89_07405"/>
<dbReference type="RefSeq" id="WP_141169690.1">
    <property type="nucleotide sequence ID" value="NZ_CP041185.1"/>
</dbReference>
<gene>
    <name evidence="1" type="ORF">FJQ89_07405</name>
</gene>
<dbReference type="OrthoDB" id="9156862at2"/>
<keyword evidence="2" id="KW-1185">Reference proteome</keyword>
<accession>A0A4Y6RBC4</accession>
<dbReference type="AlphaFoldDB" id="A0A4Y6RBC4"/>
<proteinExistence type="predicted"/>